<dbReference type="RefSeq" id="WP_352558687.1">
    <property type="nucleotide sequence ID" value="NZ_JAMYQB010000011.1"/>
</dbReference>
<name>A0ABV1Z0P3_9HYPH</name>
<sequence>MLAEFTRTLTTHDVENEIVCAPTHDIMPGALLQPIAIIDLIWTKAGH</sequence>
<dbReference type="EMBL" id="JAMYQB010000011">
    <property type="protein sequence ID" value="MER9405464.1"/>
    <property type="molecule type" value="Genomic_DNA"/>
</dbReference>
<evidence type="ECO:0000313" key="2">
    <source>
        <dbReference type="Proteomes" id="UP001433071"/>
    </source>
</evidence>
<protein>
    <submittedName>
        <fullName evidence="1">Uncharacterized protein</fullName>
    </submittedName>
</protein>
<evidence type="ECO:0000313" key="1">
    <source>
        <dbReference type="EMBL" id="MER9405464.1"/>
    </source>
</evidence>
<reference evidence="1 2" key="1">
    <citation type="journal article" date="2024" name="Proc. Natl. Acad. Sci. U.S.A.">
        <title>The evolutionary genomics of adaptation to stress in wild rhizobium bacteria.</title>
        <authorList>
            <person name="Kehlet-Delgado H."/>
            <person name="Montoya A.P."/>
            <person name="Jensen K.T."/>
            <person name="Wendlandt C.E."/>
            <person name="Dexheimer C."/>
            <person name="Roberts M."/>
            <person name="Torres Martinez L."/>
            <person name="Friesen M.L."/>
            <person name="Griffitts J.S."/>
            <person name="Porter S.S."/>
        </authorList>
    </citation>
    <scope>NUCLEOTIDE SEQUENCE [LARGE SCALE GENOMIC DNA]</scope>
    <source>
        <strain evidence="1 2">M0641</strain>
    </source>
</reference>
<comment type="caution">
    <text evidence="1">The sequence shown here is derived from an EMBL/GenBank/DDBJ whole genome shotgun (WGS) entry which is preliminary data.</text>
</comment>
<organism evidence="1 2">
    <name type="scientific">Mesorhizobium caraganae</name>
    <dbReference type="NCBI Taxonomy" id="483206"/>
    <lineage>
        <taxon>Bacteria</taxon>
        <taxon>Pseudomonadati</taxon>
        <taxon>Pseudomonadota</taxon>
        <taxon>Alphaproteobacteria</taxon>
        <taxon>Hyphomicrobiales</taxon>
        <taxon>Phyllobacteriaceae</taxon>
        <taxon>Mesorhizobium</taxon>
    </lineage>
</organism>
<gene>
    <name evidence="1" type="ORF">NKI36_15605</name>
</gene>
<accession>A0ABV1Z0P3</accession>
<proteinExistence type="predicted"/>
<keyword evidence="2" id="KW-1185">Reference proteome</keyword>
<dbReference type="Proteomes" id="UP001433071">
    <property type="component" value="Unassembled WGS sequence"/>
</dbReference>